<feature type="region of interest" description="Disordered" evidence="1">
    <location>
        <begin position="1"/>
        <end position="90"/>
    </location>
</feature>
<proteinExistence type="predicted"/>
<keyword evidence="3" id="KW-1185">Reference proteome</keyword>
<dbReference type="Proteomes" id="UP000827092">
    <property type="component" value="Unassembled WGS sequence"/>
</dbReference>
<feature type="compositionally biased region" description="Basic and acidic residues" evidence="1">
    <location>
        <begin position="77"/>
        <end position="90"/>
    </location>
</feature>
<dbReference type="EMBL" id="JAFNEN010000204">
    <property type="protein sequence ID" value="KAG8189771.1"/>
    <property type="molecule type" value="Genomic_DNA"/>
</dbReference>
<accession>A0AAV6UZK2</accession>
<protein>
    <submittedName>
        <fullName evidence="2">Uncharacterized protein</fullName>
    </submittedName>
</protein>
<feature type="compositionally biased region" description="Basic and acidic residues" evidence="1">
    <location>
        <begin position="50"/>
        <end position="69"/>
    </location>
</feature>
<feature type="compositionally biased region" description="Basic and acidic residues" evidence="1">
    <location>
        <begin position="7"/>
        <end position="21"/>
    </location>
</feature>
<evidence type="ECO:0000256" key="1">
    <source>
        <dbReference type="SAM" id="MobiDB-lite"/>
    </source>
</evidence>
<comment type="caution">
    <text evidence="2">The sequence shown here is derived from an EMBL/GenBank/DDBJ whole genome shotgun (WGS) entry which is preliminary data.</text>
</comment>
<evidence type="ECO:0000313" key="3">
    <source>
        <dbReference type="Proteomes" id="UP000827092"/>
    </source>
</evidence>
<organism evidence="2 3">
    <name type="scientific">Oedothorax gibbosus</name>
    <dbReference type="NCBI Taxonomy" id="931172"/>
    <lineage>
        <taxon>Eukaryota</taxon>
        <taxon>Metazoa</taxon>
        <taxon>Ecdysozoa</taxon>
        <taxon>Arthropoda</taxon>
        <taxon>Chelicerata</taxon>
        <taxon>Arachnida</taxon>
        <taxon>Araneae</taxon>
        <taxon>Araneomorphae</taxon>
        <taxon>Entelegynae</taxon>
        <taxon>Araneoidea</taxon>
        <taxon>Linyphiidae</taxon>
        <taxon>Erigoninae</taxon>
        <taxon>Oedothorax</taxon>
    </lineage>
</organism>
<reference evidence="2 3" key="1">
    <citation type="journal article" date="2022" name="Nat. Ecol. Evol.">
        <title>A masculinizing supergene underlies an exaggerated male reproductive morph in a spider.</title>
        <authorList>
            <person name="Hendrickx F."/>
            <person name="De Corte Z."/>
            <person name="Sonet G."/>
            <person name="Van Belleghem S.M."/>
            <person name="Kostlbacher S."/>
            <person name="Vangestel C."/>
        </authorList>
    </citation>
    <scope>NUCLEOTIDE SEQUENCE [LARGE SCALE GENOMIC DNA]</scope>
    <source>
        <strain evidence="2">W744_W776</strain>
    </source>
</reference>
<name>A0AAV6UZK2_9ARAC</name>
<gene>
    <name evidence="2" type="ORF">JTE90_017688</name>
</gene>
<dbReference type="AlphaFoldDB" id="A0AAV6UZK2"/>
<feature type="compositionally biased region" description="Basic and acidic residues" evidence="1">
    <location>
        <begin position="31"/>
        <end position="40"/>
    </location>
</feature>
<evidence type="ECO:0000313" key="2">
    <source>
        <dbReference type="EMBL" id="KAG8189771.1"/>
    </source>
</evidence>
<sequence>MGANKSKSKENESELKPKVENDLSNEPSVNDGKETSKEAVEQNVNIVAKDNVEKNSHDENVKKDEKEDPASEDIIETDDKSSHDDKCPSSEHAKGIICNATHICSKDSKFQIPNITDEELAEYLDTSLNNAVSNSDKLERVGNEDGKIVIKKTTVEVINLEPPPSPEKKSGKHVTWSTKVQAKNTEDGTVSEEELKQCDSCQSLVEDIEKRKVKVPFVKSKTQKDKDSSSDIQDEDMTREIYICDSCDLECSKKILKK</sequence>
<feature type="region of interest" description="Disordered" evidence="1">
    <location>
        <begin position="159"/>
        <end position="188"/>
    </location>
</feature>